<dbReference type="RefSeq" id="WP_129333524.1">
    <property type="nucleotide sequence ID" value="NZ_SDVB01000253.1"/>
</dbReference>
<dbReference type="Gene3D" id="1.10.287.1080">
    <property type="entry name" value="MazG-like"/>
    <property type="match status" value="1"/>
</dbReference>
<comment type="caution">
    <text evidence="2">The sequence shown here is derived from an EMBL/GenBank/DDBJ whole genome shotgun (WGS) entry which is preliminary data.</text>
</comment>
<evidence type="ECO:0000313" key="3">
    <source>
        <dbReference type="Proteomes" id="UP000291088"/>
    </source>
</evidence>
<dbReference type="Pfam" id="PF03819">
    <property type="entry name" value="MazG"/>
    <property type="match status" value="1"/>
</dbReference>
<keyword evidence="3" id="KW-1185">Reference proteome</keyword>
<protein>
    <recommendedName>
        <fullName evidence="1">NTP pyrophosphohydrolase MazG-like domain-containing protein</fullName>
    </recommendedName>
</protein>
<proteinExistence type="predicted"/>
<dbReference type="SUPFAM" id="SSF101386">
    <property type="entry name" value="all-alpha NTP pyrophosphatases"/>
    <property type="match status" value="1"/>
</dbReference>
<dbReference type="PIRSF" id="PIRSF006639">
    <property type="entry name" value="UCP006639_pph"/>
    <property type="match status" value="1"/>
</dbReference>
<evidence type="ECO:0000259" key="1">
    <source>
        <dbReference type="Pfam" id="PF03819"/>
    </source>
</evidence>
<feature type="domain" description="NTP pyrophosphohydrolase MazG-like" evidence="1">
    <location>
        <begin position="56"/>
        <end position="130"/>
    </location>
</feature>
<evidence type="ECO:0000313" key="2">
    <source>
        <dbReference type="EMBL" id="RYC10132.1"/>
    </source>
</evidence>
<gene>
    <name evidence="2" type="ORF">EUU22_18870</name>
</gene>
<accession>A0A4Q2SW99</accession>
<dbReference type="Proteomes" id="UP000291088">
    <property type="component" value="Unassembled WGS sequence"/>
</dbReference>
<dbReference type="AlphaFoldDB" id="A0A4Q2SW99"/>
<dbReference type="EMBL" id="SDVB01000253">
    <property type="protein sequence ID" value="RYC10132.1"/>
    <property type="molecule type" value="Genomic_DNA"/>
</dbReference>
<sequence length="142" mass="15691">MTRSINQIDSGDVSVFDEAVDLTDNVLDLYQWIATKSAIYPGRGTPLGLAYVALKMNGEAGEFAEHVGKAMRDDGLMAFADRVHLEPERRELLIKEVGDVLWYLSAACNELGINLSAVALTNLRKLHDRSQRDALRGSGDER</sequence>
<dbReference type="CDD" id="cd11541">
    <property type="entry name" value="NTP-PPase_u4"/>
    <property type="match status" value="1"/>
</dbReference>
<dbReference type="InterPro" id="IPR011379">
    <property type="entry name" value="MazG-related_GP37"/>
</dbReference>
<organism evidence="2 3">
    <name type="scientific">Ciceribacter ferrooxidans</name>
    <dbReference type="NCBI Taxonomy" id="2509717"/>
    <lineage>
        <taxon>Bacteria</taxon>
        <taxon>Pseudomonadati</taxon>
        <taxon>Pseudomonadota</taxon>
        <taxon>Alphaproteobacteria</taxon>
        <taxon>Hyphomicrobiales</taxon>
        <taxon>Rhizobiaceae</taxon>
        <taxon>Ciceribacter</taxon>
    </lineage>
</organism>
<name>A0A4Q2SW99_9HYPH</name>
<reference evidence="2 3" key="1">
    <citation type="submission" date="2019-01" db="EMBL/GenBank/DDBJ databases">
        <authorList>
            <person name="Deng T."/>
        </authorList>
    </citation>
    <scope>NUCLEOTIDE SEQUENCE [LARGE SCALE GENOMIC DNA]</scope>
    <source>
        <strain evidence="2 3">F8825</strain>
    </source>
</reference>
<dbReference type="InterPro" id="IPR004518">
    <property type="entry name" value="MazG-like_dom"/>
</dbReference>
<dbReference type="OrthoDB" id="5953925at2"/>